<dbReference type="AlphaFoldDB" id="A0A010RYZ0"/>
<dbReference type="EMBL" id="JARH01000710">
    <property type="protein sequence ID" value="EXF77488.1"/>
    <property type="molecule type" value="Genomic_DNA"/>
</dbReference>
<dbReference type="KEGG" id="cfj:CFIO01_05683"/>
<accession>A0A010RYZ0</accession>
<protein>
    <submittedName>
        <fullName evidence="1">Uncharacterized protein</fullName>
    </submittedName>
</protein>
<evidence type="ECO:0000313" key="2">
    <source>
        <dbReference type="Proteomes" id="UP000020467"/>
    </source>
</evidence>
<sequence length="240" mass="25771">MASCSITISNGSNSDRTFFLLQDVPPPTNAIPNDIFTNVYQCSPIINGNGNARMEFTMKQQYFAIYGTSQEDDDGSTRVDTTDSIPVMLGPGGTLAVVTTIDGDGTNPIWDQPIMSHGAQPRGGFDLGTDNTFRFPSPNKIYVGCGASDPISGEVIPIQTWLAQPGLISQIFPRPRYYIAFGSYSPGAIVDKQAMGQVLMIDFTGAAIPSATFTLTNDGTYQPDDQVASNGVKWSFGNIE</sequence>
<proteinExistence type="predicted"/>
<dbReference type="HOGENOM" id="CLU_083352_1_0_1"/>
<keyword evidence="2" id="KW-1185">Reference proteome</keyword>
<evidence type="ECO:0000313" key="1">
    <source>
        <dbReference type="EMBL" id="EXF77488.1"/>
    </source>
</evidence>
<name>A0A010RYZ0_9PEZI</name>
<dbReference type="eggNOG" id="ENOG502SR3K">
    <property type="taxonomic scope" value="Eukaryota"/>
</dbReference>
<dbReference type="Proteomes" id="UP000020467">
    <property type="component" value="Unassembled WGS sequence"/>
</dbReference>
<organism evidence="1 2">
    <name type="scientific">Colletotrichum fioriniae PJ7</name>
    <dbReference type="NCBI Taxonomy" id="1445577"/>
    <lineage>
        <taxon>Eukaryota</taxon>
        <taxon>Fungi</taxon>
        <taxon>Dikarya</taxon>
        <taxon>Ascomycota</taxon>
        <taxon>Pezizomycotina</taxon>
        <taxon>Sordariomycetes</taxon>
        <taxon>Hypocreomycetidae</taxon>
        <taxon>Glomerellales</taxon>
        <taxon>Glomerellaceae</taxon>
        <taxon>Colletotrichum</taxon>
        <taxon>Colletotrichum acutatum species complex</taxon>
    </lineage>
</organism>
<dbReference type="OrthoDB" id="5413269at2759"/>
<gene>
    <name evidence="1" type="ORF">CFIO01_05683</name>
</gene>
<comment type="caution">
    <text evidence="1">The sequence shown here is derived from an EMBL/GenBank/DDBJ whole genome shotgun (WGS) entry which is preliminary data.</text>
</comment>
<reference evidence="1 2" key="1">
    <citation type="submission" date="2014-02" db="EMBL/GenBank/DDBJ databases">
        <title>The genome sequence of Colletotrichum fioriniae PJ7.</title>
        <authorList>
            <person name="Baroncelli R."/>
            <person name="Thon M.R."/>
        </authorList>
    </citation>
    <scope>NUCLEOTIDE SEQUENCE [LARGE SCALE GENOMIC DNA]</scope>
    <source>
        <strain evidence="1 2">PJ7</strain>
    </source>
</reference>